<reference evidence="2" key="1">
    <citation type="submission" date="2020-10" db="EMBL/GenBank/DDBJ databases">
        <authorList>
            <person name="Kikuchi T."/>
        </authorList>
    </citation>
    <scope>NUCLEOTIDE SEQUENCE</scope>
    <source>
        <strain evidence="2">NKZ352</strain>
    </source>
</reference>
<name>A0A8S1GQZ2_9PELO</name>
<dbReference type="Proteomes" id="UP000835052">
    <property type="component" value="Unassembled WGS sequence"/>
</dbReference>
<gene>
    <name evidence="2" type="ORF">CAUJ_LOCUS1077</name>
</gene>
<sequence length="181" mass="20581">MIRVYSGVYYCPVENNVSFTGMNPVTLLKTRSALGLQRKLVRQLSIRCKQEIMLDSERFNPSLVKDEREENGSSEEQKIHISSRLSATETQNSKANEQVLCISEQDEKFVSLHPQINRSASQDEEKEKPIFKAPGNIRAVKRKRTIPSESSVPSKKDRLTPICRCRLVRQMAIEGESSIKA</sequence>
<feature type="compositionally biased region" description="Basic and acidic residues" evidence="1">
    <location>
        <begin position="63"/>
        <end position="79"/>
    </location>
</feature>
<proteinExistence type="predicted"/>
<comment type="caution">
    <text evidence="2">The sequence shown here is derived from an EMBL/GenBank/DDBJ whole genome shotgun (WGS) entry which is preliminary data.</text>
</comment>
<feature type="region of interest" description="Disordered" evidence="1">
    <location>
        <begin position="63"/>
        <end position="92"/>
    </location>
</feature>
<evidence type="ECO:0000313" key="3">
    <source>
        <dbReference type="Proteomes" id="UP000835052"/>
    </source>
</evidence>
<dbReference type="EMBL" id="CAJGYM010000002">
    <property type="protein sequence ID" value="CAD6185158.1"/>
    <property type="molecule type" value="Genomic_DNA"/>
</dbReference>
<evidence type="ECO:0000313" key="2">
    <source>
        <dbReference type="EMBL" id="CAD6185158.1"/>
    </source>
</evidence>
<dbReference type="AlphaFoldDB" id="A0A8S1GQZ2"/>
<organism evidence="2 3">
    <name type="scientific">Caenorhabditis auriculariae</name>
    <dbReference type="NCBI Taxonomy" id="2777116"/>
    <lineage>
        <taxon>Eukaryota</taxon>
        <taxon>Metazoa</taxon>
        <taxon>Ecdysozoa</taxon>
        <taxon>Nematoda</taxon>
        <taxon>Chromadorea</taxon>
        <taxon>Rhabditida</taxon>
        <taxon>Rhabditina</taxon>
        <taxon>Rhabditomorpha</taxon>
        <taxon>Rhabditoidea</taxon>
        <taxon>Rhabditidae</taxon>
        <taxon>Peloderinae</taxon>
        <taxon>Caenorhabditis</taxon>
    </lineage>
</organism>
<accession>A0A8S1GQZ2</accession>
<evidence type="ECO:0000256" key="1">
    <source>
        <dbReference type="SAM" id="MobiDB-lite"/>
    </source>
</evidence>
<feature type="compositionally biased region" description="Polar residues" evidence="1">
    <location>
        <begin position="83"/>
        <end position="92"/>
    </location>
</feature>
<keyword evidence="3" id="KW-1185">Reference proteome</keyword>
<protein>
    <submittedName>
        <fullName evidence="2">Uncharacterized protein</fullName>
    </submittedName>
</protein>